<dbReference type="NCBIfam" id="TIGR00163">
    <property type="entry name" value="PS_decarb"/>
    <property type="match status" value="1"/>
</dbReference>
<dbReference type="InterPro" id="IPR003817">
    <property type="entry name" value="PS_Dcarbxylase"/>
</dbReference>
<comment type="pathway">
    <text evidence="11">Phospholipid metabolism; phosphatidylethanolamine biosynthesis; phosphatidylethanolamine from CDP-diacylglycerol: step 2/2.</text>
</comment>
<feature type="active site" description="Schiff-base intermediate with substrate; via pyruvic acid; for decarboxylase activity" evidence="11">
    <location>
        <position position="1663"/>
    </location>
</feature>
<evidence type="ECO:0000256" key="11">
    <source>
        <dbReference type="HAMAP-Rule" id="MF_03209"/>
    </source>
</evidence>
<dbReference type="GO" id="GO:0000139">
    <property type="term" value="C:Golgi membrane"/>
    <property type="evidence" value="ECO:0007669"/>
    <property type="project" value="UniProtKB-SubCell"/>
</dbReference>
<keyword evidence="8 11" id="KW-0456">Lyase</keyword>
<comment type="pathway">
    <text evidence="1">Lipid metabolism.</text>
</comment>
<keyword evidence="10 11" id="KW-0670">Pyruvate</keyword>
<feature type="compositionally biased region" description="Basic residues" evidence="12">
    <location>
        <begin position="1062"/>
        <end position="1073"/>
    </location>
</feature>
<comment type="cofactor">
    <cofactor evidence="11">
        <name>pyruvate</name>
        <dbReference type="ChEBI" id="CHEBI:15361"/>
    </cofactor>
    <text evidence="11">Binds 1 pyruvoyl group covalently per subunit.</text>
</comment>
<dbReference type="GO" id="GO:0005795">
    <property type="term" value="C:Golgi stack"/>
    <property type="evidence" value="ECO:0007669"/>
    <property type="project" value="UniProtKB-UniRule"/>
</dbReference>
<feature type="chain" id="PRO_5023269566" description="Phosphatidylserine decarboxylase 2 alpha chain" evidence="11">
    <location>
        <begin position="1663"/>
        <end position="1758"/>
    </location>
</feature>
<feature type="active site" description="Charge relay system; for autoendoproteolytic cleavage activity" evidence="11">
    <location>
        <position position="1663"/>
    </location>
</feature>
<feature type="compositionally biased region" description="Polar residues" evidence="12">
    <location>
        <begin position="508"/>
        <end position="537"/>
    </location>
</feature>
<dbReference type="InterPro" id="IPR035892">
    <property type="entry name" value="C2_domain_sf"/>
</dbReference>
<evidence type="ECO:0000313" key="14">
    <source>
        <dbReference type="EMBL" id="KZZ91606.1"/>
    </source>
</evidence>
<dbReference type="VEuPathDB" id="FungiDB:AAP_03312"/>
<comment type="PTM">
    <text evidence="11">Is synthesized initially as an inactive proenzyme. Formation of the active enzyme involves a self-maturation process in which the active site pyruvoyl group is generated from an internal serine residue via an autocatalytic post-translational modification. Two non-identical subunits are generated from the proenzyme in this reaction, and the pyruvate is formed at the N-terminus of the alpha chain, which is derived from the carboxyl end of the proenzyme. The autoendoproteolytic cleavage occurs by a canonical serine protease mechanism, in which the side chain hydroxyl group of the serine supplies its oxygen atom to form the C-terminus of the beta chain, while the remainder of the serine residue undergoes an oxidative deamination to produce ammonia and the pyruvoyl prosthetic group on the alpha chain. During this reaction, the Ser that is part of the protease active site of the proenzyme becomes the pyruvoyl prosthetic group, which constitutes an essential element of the active site of the mature decarboxylase.</text>
</comment>
<evidence type="ECO:0000256" key="12">
    <source>
        <dbReference type="SAM" id="MobiDB-lite"/>
    </source>
</evidence>
<keyword evidence="2 11" id="KW-0444">Lipid biosynthesis</keyword>
<feature type="domain" description="C2" evidence="13">
    <location>
        <begin position="369"/>
        <end position="490"/>
    </location>
</feature>
<dbReference type="PANTHER" id="PTHR10067:SF17">
    <property type="entry name" value="PHOSPHATIDYLSERINE DECARBOXYLASE PROENZYME 2"/>
    <property type="match status" value="1"/>
</dbReference>
<evidence type="ECO:0000256" key="4">
    <source>
        <dbReference type="ARBA" id="ARBA00023098"/>
    </source>
</evidence>
<feature type="compositionally biased region" description="Low complexity" evidence="12">
    <location>
        <begin position="1208"/>
        <end position="1231"/>
    </location>
</feature>
<comment type="similarity">
    <text evidence="11">Belongs to the phosphatidylserine decarboxylase family. PSD-B subfamily. Eukaryotic type II sub-subfamily.</text>
</comment>
<dbReference type="InterPro" id="IPR033179">
    <property type="entry name" value="PSD_type2_pro"/>
</dbReference>
<feature type="compositionally biased region" description="Polar residues" evidence="12">
    <location>
        <begin position="52"/>
        <end position="74"/>
    </location>
</feature>
<dbReference type="Pfam" id="PF00168">
    <property type="entry name" value="C2"/>
    <property type="match status" value="2"/>
</dbReference>
<evidence type="ECO:0000256" key="5">
    <source>
        <dbReference type="ARBA" id="ARBA00023136"/>
    </source>
</evidence>
<feature type="compositionally biased region" description="Low complexity" evidence="12">
    <location>
        <begin position="602"/>
        <end position="613"/>
    </location>
</feature>
<feature type="region of interest" description="Disordered" evidence="12">
    <location>
        <begin position="1703"/>
        <end position="1758"/>
    </location>
</feature>
<feature type="compositionally biased region" description="Low complexity" evidence="12">
    <location>
        <begin position="881"/>
        <end position="915"/>
    </location>
</feature>
<dbReference type="UniPathway" id="UPA00558">
    <property type="reaction ID" value="UER00616"/>
</dbReference>
<evidence type="ECO:0000256" key="3">
    <source>
        <dbReference type="ARBA" id="ARBA00022793"/>
    </source>
</evidence>
<feature type="compositionally biased region" description="Gly residues" evidence="12">
    <location>
        <begin position="716"/>
        <end position="725"/>
    </location>
</feature>
<dbReference type="PROSITE" id="PS50004">
    <property type="entry name" value="C2"/>
    <property type="match status" value="2"/>
</dbReference>
<dbReference type="PANTHER" id="PTHR10067">
    <property type="entry name" value="PHOSPHATIDYLSERINE DECARBOXYLASE"/>
    <property type="match status" value="1"/>
</dbReference>
<evidence type="ECO:0000256" key="8">
    <source>
        <dbReference type="ARBA" id="ARBA00023239"/>
    </source>
</evidence>
<accession>A0A167YPS6</accession>
<reference evidence="14 15" key="1">
    <citation type="journal article" date="2016" name="Genome Biol. Evol.">
        <title>Divergent and convergent evolution of fungal pathogenicity.</title>
        <authorList>
            <person name="Shang Y."/>
            <person name="Xiao G."/>
            <person name="Zheng P."/>
            <person name="Cen K."/>
            <person name="Zhan S."/>
            <person name="Wang C."/>
        </authorList>
    </citation>
    <scope>NUCLEOTIDE SEQUENCE [LARGE SCALE GENOMIC DNA]</scope>
    <source>
        <strain evidence="14 15">ARSEF 7405</strain>
    </source>
</reference>
<feature type="compositionally biased region" description="Basic residues" evidence="12">
    <location>
        <begin position="11"/>
        <end position="23"/>
    </location>
</feature>
<dbReference type="InterPro" id="IPR000008">
    <property type="entry name" value="C2_dom"/>
</dbReference>
<dbReference type="GO" id="GO:0004609">
    <property type="term" value="F:phosphatidylserine decarboxylase activity"/>
    <property type="evidence" value="ECO:0007669"/>
    <property type="project" value="UniProtKB-UniRule"/>
</dbReference>
<organism evidence="14 15">
    <name type="scientific">Ascosphaera apis ARSEF 7405</name>
    <dbReference type="NCBI Taxonomy" id="392613"/>
    <lineage>
        <taxon>Eukaryota</taxon>
        <taxon>Fungi</taxon>
        <taxon>Dikarya</taxon>
        <taxon>Ascomycota</taxon>
        <taxon>Pezizomycotina</taxon>
        <taxon>Eurotiomycetes</taxon>
        <taxon>Eurotiomycetidae</taxon>
        <taxon>Onygenales</taxon>
        <taxon>Ascosphaeraceae</taxon>
        <taxon>Ascosphaera</taxon>
    </lineage>
</organism>
<dbReference type="SUPFAM" id="SSF49562">
    <property type="entry name" value="C2 domain (Calcium/lipid-binding domain, CaLB)"/>
    <property type="match status" value="2"/>
</dbReference>
<feature type="compositionally biased region" description="Low complexity" evidence="12">
    <location>
        <begin position="1087"/>
        <end position="1101"/>
    </location>
</feature>
<comment type="subunit">
    <text evidence="11">Heterodimer of a large membrane-associated beta subunit and a small pyruvoyl-containing alpha subunit. Interacts with pstB2. This interaction may be a means to structurally tether the donor membrane (ER) harboring PstB2 to acceptor membranes (Golgi/endosomes) harboring PSD2 during PtdSer transport to the site of PtdEtn synthesis.</text>
</comment>
<feature type="modified residue" description="Pyruvic acid (Ser); by autocatalysis" evidence="11">
    <location>
        <position position="1663"/>
    </location>
</feature>
<feature type="region of interest" description="Disordered" evidence="12">
    <location>
        <begin position="1168"/>
        <end position="1277"/>
    </location>
</feature>
<evidence type="ECO:0000256" key="6">
    <source>
        <dbReference type="ARBA" id="ARBA00023145"/>
    </source>
</evidence>
<dbReference type="Gene3D" id="2.60.40.150">
    <property type="entry name" value="C2 domain"/>
    <property type="match status" value="2"/>
</dbReference>
<dbReference type="FunFam" id="1.10.238.10:FF:000445">
    <property type="entry name" value="Phosphatidylserine decarboxylase proenzyme 2"/>
    <property type="match status" value="1"/>
</dbReference>
<dbReference type="CDD" id="cd04039">
    <property type="entry name" value="C2_PSD"/>
    <property type="match status" value="1"/>
</dbReference>
<feature type="compositionally biased region" description="Low complexity" evidence="12">
    <location>
        <begin position="556"/>
        <end position="566"/>
    </location>
</feature>
<dbReference type="HAMAP" id="MF_00663">
    <property type="entry name" value="PS_decarb_PSD_B_type2"/>
    <property type="match status" value="1"/>
</dbReference>
<dbReference type="GO" id="GO:0010008">
    <property type="term" value="C:endosome membrane"/>
    <property type="evidence" value="ECO:0007669"/>
    <property type="project" value="UniProtKB-SubCell"/>
</dbReference>
<feature type="region of interest" description="Disordered" evidence="12">
    <location>
        <begin position="1059"/>
        <end position="1140"/>
    </location>
</feature>
<keyword evidence="9 11" id="KW-1208">Phospholipid metabolism</keyword>
<feature type="chain" id="PRO_5023269567" description="Phosphatidylserine decarboxylase 2 beta chain" evidence="11">
    <location>
        <begin position="1"/>
        <end position="1662"/>
    </location>
</feature>
<feature type="compositionally biased region" description="Low complexity" evidence="12">
    <location>
        <begin position="1251"/>
        <end position="1265"/>
    </location>
</feature>
<evidence type="ECO:0000256" key="7">
    <source>
        <dbReference type="ARBA" id="ARBA00023209"/>
    </source>
</evidence>
<feature type="region of interest" description="Disordered" evidence="12">
    <location>
        <begin position="273"/>
        <end position="355"/>
    </location>
</feature>
<evidence type="ECO:0000256" key="9">
    <source>
        <dbReference type="ARBA" id="ARBA00023264"/>
    </source>
</evidence>
<feature type="compositionally biased region" description="Polar residues" evidence="12">
    <location>
        <begin position="334"/>
        <end position="345"/>
    </location>
</feature>
<feature type="region of interest" description="Disordered" evidence="12">
    <location>
        <begin position="771"/>
        <end position="915"/>
    </location>
</feature>
<keyword evidence="4 11" id="KW-0443">Lipid metabolism</keyword>
<keyword evidence="15" id="KW-1185">Reference proteome</keyword>
<feature type="domain" description="C2" evidence="13">
    <location>
        <begin position="58"/>
        <end position="181"/>
    </location>
</feature>
<dbReference type="OrthoDB" id="67700at2759"/>
<comment type="domain">
    <text evidence="11">The C2 domains have an essential, but non-catalytic function. They may facilitate interactions with other proteins and are required for lipid transport function.</text>
</comment>
<keyword evidence="7 11" id="KW-0594">Phospholipid biosynthesis</keyword>
<feature type="active site" description="Charge relay system; for autoendoproteolytic cleavage activity" evidence="11">
    <location>
        <position position="1517"/>
    </location>
</feature>
<dbReference type="GO" id="GO:0016540">
    <property type="term" value="P:protein autoprocessing"/>
    <property type="evidence" value="ECO:0007669"/>
    <property type="project" value="UniProtKB-UniRule"/>
</dbReference>
<comment type="catalytic activity">
    <reaction evidence="11">
        <text>a 1,2-diacyl-sn-glycero-3-phospho-L-serine + H(+) = a 1,2-diacyl-sn-glycero-3-phosphoethanolamine + CO2</text>
        <dbReference type="Rhea" id="RHEA:20828"/>
        <dbReference type="ChEBI" id="CHEBI:15378"/>
        <dbReference type="ChEBI" id="CHEBI:16526"/>
        <dbReference type="ChEBI" id="CHEBI:57262"/>
        <dbReference type="ChEBI" id="CHEBI:64612"/>
        <dbReference type="EC" id="4.1.1.65"/>
    </reaction>
</comment>
<comment type="function">
    <text evidence="11">Catalyzes the formation of phosphatidylethanolamine (PtdEtn) from phosphatidylserine (PtdSer). Plays a central role in phospholipid metabolism and in the interorganelle trafficking of phosphatidylserine.</text>
</comment>
<dbReference type="EMBL" id="AZGZ01000013">
    <property type="protein sequence ID" value="KZZ91606.1"/>
    <property type="molecule type" value="Genomic_DNA"/>
</dbReference>
<keyword evidence="6 11" id="KW-0865">Zymogen</keyword>
<feature type="site" description="Cleavage (non-hydrolytic); by autocatalysis" evidence="11">
    <location>
        <begin position="1662"/>
        <end position="1663"/>
    </location>
</feature>
<feature type="compositionally biased region" description="Low complexity" evidence="12">
    <location>
        <begin position="1168"/>
        <end position="1195"/>
    </location>
</feature>
<evidence type="ECO:0000256" key="2">
    <source>
        <dbReference type="ARBA" id="ARBA00022516"/>
    </source>
</evidence>
<feature type="compositionally biased region" description="Low complexity" evidence="12">
    <location>
        <begin position="26"/>
        <end position="51"/>
    </location>
</feature>
<dbReference type="Pfam" id="PF02666">
    <property type="entry name" value="PS_Dcarbxylase"/>
    <property type="match status" value="1"/>
</dbReference>
<feature type="region of interest" description="Disordered" evidence="12">
    <location>
        <begin position="602"/>
        <end position="743"/>
    </location>
</feature>
<dbReference type="SMART" id="SM00239">
    <property type="entry name" value="C2"/>
    <property type="match status" value="2"/>
</dbReference>
<feature type="region of interest" description="Disordered" evidence="12">
    <location>
        <begin position="492"/>
        <end position="569"/>
    </location>
</feature>
<comment type="caution">
    <text evidence="14">The sequence shown here is derived from an EMBL/GenBank/DDBJ whole genome shotgun (WGS) entry which is preliminary data.</text>
</comment>
<feature type="compositionally biased region" description="Gly residues" evidence="12">
    <location>
        <begin position="793"/>
        <end position="824"/>
    </location>
</feature>
<dbReference type="InterPro" id="IPR033177">
    <property type="entry name" value="PSD-B"/>
</dbReference>
<feature type="compositionally biased region" description="Polar residues" evidence="12">
    <location>
        <begin position="1109"/>
        <end position="1140"/>
    </location>
</feature>
<proteinExistence type="inferred from homology"/>
<comment type="subcellular location">
    <subcellularLocation>
        <location evidence="11">Golgi apparatus membrane</location>
        <topology evidence="11">Peripheral membrane protein</topology>
        <orientation evidence="11">Cytoplasmic side</orientation>
    </subcellularLocation>
    <subcellularLocation>
        <location evidence="11">Endosome membrane</location>
        <topology evidence="11">Peripheral membrane protein</topology>
        <orientation evidence="11">Cytoplasmic side</orientation>
    </subcellularLocation>
</comment>
<feature type="compositionally biased region" description="Basic and acidic residues" evidence="12">
    <location>
        <begin position="1721"/>
        <end position="1733"/>
    </location>
</feature>
<evidence type="ECO:0000313" key="15">
    <source>
        <dbReference type="Proteomes" id="UP000242877"/>
    </source>
</evidence>
<feature type="region of interest" description="Disordered" evidence="12">
    <location>
        <begin position="11"/>
        <end position="74"/>
    </location>
</feature>
<sequence length="1758" mass="190315">MVFGFGLHRRPSNSGLGKHHHHQDHQQQQQQQQQRQQQHLSSTLSLDDQSQTPSNAASSNQPMQSIASASGTGNVDENPLNLRVYVKRGRNLAAKDRNGMSDPFLVISLGDARQSTPIISKTLNPTWNTTFDFPILPGGVPLLECICWDKDRFGKDYMGEFDIVLEEIFPQGEISSEEKWFELSSRRKRRGTNKVVAGGGLHEVSGEICLAFEVWDPMRRSAEEVGKKEVSPEEKEDVSRRFREYLLGISGGDAPAGGVPGDDDLEVEDLDLDELDDDDGLPDSLEDDEEELDDGATFAPSLTSQYSEHPPASAPSGPVRNADVSTKGVPGKASLNTPQISTTGHASEAALDPEKRRRRLRLANLKRRSLAKRAYEFSGAKDGVSGIVFMEVIRATDLPPEKNVTRTSFDMDPFVVTSLGRKTLRTRVIRHNLNPVWEEKMVFQVMKHEQGFYFNFTVMDWDKLSGNDFVAKAVFPVQNLVLVAPVADSETGLYDMSGSNKDGARDGGNTSASGRGTSPSNSFHNPHGLTVSTTGESGTPYERASGSSTPISFTGASSAPPSSPARSRFRFGLSRSTSSNSLNKQVQQSQLSQQLAQQQQLQQQQQQSQQQKQPGQTEEPLRRRSSFTFRKQRVPSSPGSASTPALSLGMPVGSYEDTPDYRAWGQGGHSLPNHEQTQGQAASHYFARRGSRGSNSPSPPLTLPHGPRRGSIGASGSNGGGGNNGAGYPSSASPTGSQSLLSPVPQGAVMQIPESLQCGVAHSSASNSEYGGGVGGGNGHPATYGSEDYLGTTTGGGGNGGATAGSGTETGPGTGTTGTAGLGLGQPRNVNQQQSHIPQQQQPPEVSLSPPPPEESEGHVSTATTDNATGSANGGSGGSGTAAASTSATAPAPAPAGPSTTTTTKSAASSISNQNSQYVNSQSLNVDDDLRTYVIPLELANKERWEDKHFPELVIKAKYMPYRALRQQFWRVMLKQYDTDDVQGRVSRVELVSMLDTLGSTLKESTIDGFFERFRDVNLRDAGTMDLTFDQAVICLEDTLQMLQKKQVTLQEKKVEEAAVKKGGKRTRLRRRLTGSMSSSQRELAVQQAQQHQQSQSQSQQGGLRPTERSPSSTSLSQFKTDSSVFDNSQAVSSPTTYTAYSPGAVSPAPSGAGNENAVPQVVLSKSLSTSSNSSKSSAASVRSRLRSLSSLSSRKNNRERSQSASESQGARSLAATAAASGSAAGSAAGSETVDRMSPLEETSPVAADDQPQQQQENIPPGGQQLQALTPDIPDDQKSIASFTRSVLNGFHPDDLADIQEKNPHLHTDSPVEEAHEEVDEHVVEISQCPLCHRPRLSKRSDADIITHLATCASQDWRSVNNLVMGGFVTSSQAQRKWYSKVITKIGYGGYALGANSANILVQDRITGQISEEKMSVYVRLGIRLLYKGLKSKEMEKHRIRKLLKSLSVKQGKKYDDPASAGQIESFIRFHRLNMNEVALPIEKFKTFNEFFYRALKPGARPCCAPDEPRVIVSPADCRTVVFDTIHEASRVWVKGREFSIERLLGSAYPEDVSRYTNGGGLGVFRLAPQDYHRFHVPVDGVMGEPKTIEGEYYTVNPMAIRSALDVYGENVRVIVPIDTEAFGRVMFICVGAMMVGSTVITRKTGEHVRRAEELGYFKFGGSTVLLLFEPGVMKFDSDLSRNSAEALETLVRVGMSIGHAPDIPEFRTEQGVSDPSELTPAEREAALRRIEGNGEESEERQAEMQTLAPTPVHTFEK</sequence>
<feature type="compositionally biased region" description="Acidic residues" evidence="12">
    <location>
        <begin position="273"/>
        <end position="294"/>
    </location>
</feature>
<keyword evidence="11" id="KW-0333">Golgi apparatus</keyword>
<keyword evidence="3 11" id="KW-0210">Decarboxylase</keyword>
<dbReference type="Proteomes" id="UP000242877">
    <property type="component" value="Unassembled WGS sequence"/>
</dbReference>
<evidence type="ECO:0000256" key="1">
    <source>
        <dbReference type="ARBA" id="ARBA00005189"/>
    </source>
</evidence>
<name>A0A167YPS6_9EURO</name>
<feature type="compositionally biased region" description="Low complexity" evidence="12">
    <location>
        <begin position="832"/>
        <end position="848"/>
    </location>
</feature>
<keyword evidence="5 11" id="KW-0472">Membrane</keyword>
<dbReference type="GO" id="GO:0006646">
    <property type="term" value="P:phosphatidylethanolamine biosynthetic process"/>
    <property type="evidence" value="ECO:0007669"/>
    <property type="project" value="UniProtKB-UniRule"/>
</dbReference>
<feature type="active site" description="Charge relay system; for autoendoproteolytic cleavage activity" evidence="11">
    <location>
        <position position="1576"/>
    </location>
</feature>
<gene>
    <name evidence="11" type="primary">PSD2</name>
    <name evidence="14" type="ORF">AAP_03312</name>
</gene>
<feature type="compositionally biased region" description="Polar residues" evidence="12">
    <location>
        <begin position="626"/>
        <end position="645"/>
    </location>
</feature>
<keyword evidence="11" id="KW-0967">Endosome</keyword>
<dbReference type="EC" id="4.1.1.65" evidence="11"/>
<protein>
    <recommendedName>
        <fullName evidence="11">Phosphatidylserine decarboxylase proenzyme 2</fullName>
        <ecNumber evidence="11">4.1.1.65</ecNumber>
    </recommendedName>
    <component>
        <recommendedName>
            <fullName evidence="11">Phosphatidylserine decarboxylase 2 beta chain</fullName>
        </recommendedName>
    </component>
    <component>
        <recommendedName>
            <fullName evidence="11">Phosphatidylserine decarboxylase 2 alpha chain</fullName>
        </recommendedName>
    </component>
</protein>
<evidence type="ECO:0000259" key="13">
    <source>
        <dbReference type="PROSITE" id="PS50004"/>
    </source>
</evidence>
<feature type="compositionally biased region" description="Polar residues" evidence="12">
    <location>
        <begin position="545"/>
        <end position="555"/>
    </location>
</feature>
<evidence type="ECO:0000256" key="10">
    <source>
        <dbReference type="ARBA" id="ARBA00023317"/>
    </source>
</evidence>